<evidence type="ECO:0000259" key="3">
    <source>
        <dbReference type="Pfam" id="PF06155"/>
    </source>
</evidence>
<accession>A0ABP9QSC6</accession>
<name>A0ABP9QSC6_9RHOO</name>
<keyword evidence="2" id="KW-0408">Iron</keyword>
<reference evidence="5" key="1">
    <citation type="journal article" date="2019" name="Int. J. Syst. Evol. Microbiol.">
        <title>The Global Catalogue of Microorganisms (GCM) 10K type strain sequencing project: providing services to taxonomists for standard genome sequencing and annotation.</title>
        <authorList>
            <consortium name="The Broad Institute Genomics Platform"/>
            <consortium name="The Broad Institute Genome Sequencing Center for Infectious Disease"/>
            <person name="Wu L."/>
            <person name="Ma J."/>
        </authorList>
    </citation>
    <scope>NUCLEOTIDE SEQUENCE [LARGE SCALE GENOMIC DNA]</scope>
    <source>
        <strain evidence="5">JCM 18715</strain>
    </source>
</reference>
<sequence>MQILSLQTDDRIATMFLELDDGSRRPLPYTRLRAACRCAECMALKLQGGHIPTDGVALQTLKPIGTNALNLAFSDGHERGIYPLSYLIELTTAQ</sequence>
<keyword evidence="1" id="KW-0479">Metal-binding</keyword>
<organism evidence="4 5">
    <name type="scientific">Viridibacterium curvum</name>
    <dbReference type="NCBI Taxonomy" id="1101404"/>
    <lineage>
        <taxon>Bacteria</taxon>
        <taxon>Pseudomonadati</taxon>
        <taxon>Pseudomonadota</taxon>
        <taxon>Betaproteobacteria</taxon>
        <taxon>Rhodocyclales</taxon>
        <taxon>Rhodocyclaceae</taxon>
        <taxon>Viridibacterium</taxon>
    </lineage>
</organism>
<evidence type="ECO:0000313" key="5">
    <source>
        <dbReference type="Proteomes" id="UP001500547"/>
    </source>
</evidence>
<keyword evidence="5" id="KW-1185">Reference proteome</keyword>
<protein>
    <submittedName>
        <fullName evidence="4">DUF971 domain-containing protein</fullName>
    </submittedName>
</protein>
<proteinExistence type="predicted"/>
<dbReference type="Proteomes" id="UP001500547">
    <property type="component" value="Unassembled WGS sequence"/>
</dbReference>
<gene>
    <name evidence="4" type="ORF">GCM10025770_24320</name>
</gene>
<feature type="domain" description="Gamma-butyrobetaine hydroxylase-like N-terminal" evidence="3">
    <location>
        <begin position="14"/>
        <end position="87"/>
    </location>
</feature>
<dbReference type="RefSeq" id="WP_345533244.1">
    <property type="nucleotide sequence ID" value="NZ_BAABLD010000008.1"/>
</dbReference>
<dbReference type="Pfam" id="PF06155">
    <property type="entry name" value="GBBH-like_N"/>
    <property type="match status" value="1"/>
</dbReference>
<dbReference type="Gene3D" id="3.30.2020.30">
    <property type="match status" value="1"/>
</dbReference>
<comment type="caution">
    <text evidence="4">The sequence shown here is derived from an EMBL/GenBank/DDBJ whole genome shotgun (WGS) entry which is preliminary data.</text>
</comment>
<dbReference type="InterPro" id="IPR038492">
    <property type="entry name" value="GBBH-like_N_sf"/>
</dbReference>
<evidence type="ECO:0000256" key="1">
    <source>
        <dbReference type="ARBA" id="ARBA00022723"/>
    </source>
</evidence>
<evidence type="ECO:0000256" key="2">
    <source>
        <dbReference type="ARBA" id="ARBA00023004"/>
    </source>
</evidence>
<dbReference type="EMBL" id="BAABLD010000008">
    <property type="protein sequence ID" value="GAA5166758.1"/>
    <property type="molecule type" value="Genomic_DNA"/>
</dbReference>
<dbReference type="InterPro" id="IPR010376">
    <property type="entry name" value="GBBH-like_N"/>
</dbReference>
<evidence type="ECO:0000313" key="4">
    <source>
        <dbReference type="EMBL" id="GAA5166758.1"/>
    </source>
</evidence>